<gene>
    <name evidence="2" type="ORF">GGR24_001034</name>
</gene>
<dbReference type="EMBL" id="JACIDR010000001">
    <property type="protein sequence ID" value="MBB3972401.1"/>
    <property type="molecule type" value="Genomic_DNA"/>
</dbReference>
<organism evidence="2 3">
    <name type="scientific">Hansschlegelia beijingensis</name>
    <dbReference type="NCBI Taxonomy" id="1133344"/>
    <lineage>
        <taxon>Bacteria</taxon>
        <taxon>Pseudomonadati</taxon>
        <taxon>Pseudomonadota</taxon>
        <taxon>Alphaproteobacteria</taxon>
        <taxon>Hyphomicrobiales</taxon>
        <taxon>Methylopilaceae</taxon>
        <taxon>Hansschlegelia</taxon>
    </lineage>
</organism>
<evidence type="ECO:0000313" key="2">
    <source>
        <dbReference type="EMBL" id="MBB3972401.1"/>
    </source>
</evidence>
<keyword evidence="3" id="KW-1185">Reference proteome</keyword>
<name>A0A7W6D0I1_9HYPH</name>
<accession>A0A7W6D0I1</accession>
<keyword evidence="1" id="KW-0472">Membrane</keyword>
<feature type="transmembrane region" description="Helical" evidence="1">
    <location>
        <begin position="93"/>
        <end position="113"/>
    </location>
</feature>
<keyword evidence="1" id="KW-1133">Transmembrane helix</keyword>
<dbReference type="AlphaFoldDB" id="A0A7W6D0I1"/>
<dbReference type="RefSeq" id="WP_183394181.1">
    <property type="nucleotide sequence ID" value="NZ_JACIDR010000001.1"/>
</dbReference>
<keyword evidence="1" id="KW-0812">Transmembrane</keyword>
<comment type="caution">
    <text evidence="2">The sequence shown here is derived from an EMBL/GenBank/DDBJ whole genome shotgun (WGS) entry which is preliminary data.</text>
</comment>
<sequence>MVDRKMSPSAMSHDASSQLSELRATVSDLAERVGELSAERARAARNRARSMARSVSDSASTVYDEGVDALHAAGDSALYYGRRAGTAVRNNPGLSLLGLAVGVGVIAAICYAMQEDDRRWYERRRGGWF</sequence>
<dbReference type="Proteomes" id="UP000528964">
    <property type="component" value="Unassembled WGS sequence"/>
</dbReference>
<proteinExistence type="predicted"/>
<evidence type="ECO:0000313" key="3">
    <source>
        <dbReference type="Proteomes" id="UP000528964"/>
    </source>
</evidence>
<protein>
    <submittedName>
        <fullName evidence="2">ElaB/YqjD/DUF883 family membrane-anchored ribosome-binding protein</fullName>
    </submittedName>
</protein>
<evidence type="ECO:0000256" key="1">
    <source>
        <dbReference type="SAM" id="Phobius"/>
    </source>
</evidence>
<reference evidence="2 3" key="1">
    <citation type="submission" date="2020-08" db="EMBL/GenBank/DDBJ databases">
        <title>Genomic Encyclopedia of Type Strains, Phase IV (KMG-IV): sequencing the most valuable type-strain genomes for metagenomic binning, comparative biology and taxonomic classification.</title>
        <authorList>
            <person name="Goeker M."/>
        </authorList>
    </citation>
    <scope>NUCLEOTIDE SEQUENCE [LARGE SCALE GENOMIC DNA]</scope>
    <source>
        <strain evidence="2 3">DSM 25481</strain>
    </source>
</reference>